<feature type="domain" description="F-box" evidence="1">
    <location>
        <begin position="32"/>
        <end position="73"/>
    </location>
</feature>
<evidence type="ECO:0000259" key="1">
    <source>
        <dbReference type="Pfam" id="PF00646"/>
    </source>
</evidence>
<gene>
    <name evidence="2" type="ORF">NCGR_LOCUS5181</name>
</gene>
<dbReference type="Proteomes" id="UP000604825">
    <property type="component" value="Unassembled WGS sequence"/>
</dbReference>
<dbReference type="PANTHER" id="PTHR32133:SF386">
    <property type="entry name" value="F-BOX DOMAIN-CONTAINING PROTEIN"/>
    <property type="match status" value="1"/>
</dbReference>
<accession>A0A811MPK8</accession>
<dbReference type="PANTHER" id="PTHR32133">
    <property type="entry name" value="OS07G0120400 PROTEIN"/>
    <property type="match status" value="1"/>
</dbReference>
<evidence type="ECO:0000313" key="3">
    <source>
        <dbReference type="Proteomes" id="UP000604825"/>
    </source>
</evidence>
<organism evidence="2 3">
    <name type="scientific">Miscanthus lutarioriparius</name>
    <dbReference type="NCBI Taxonomy" id="422564"/>
    <lineage>
        <taxon>Eukaryota</taxon>
        <taxon>Viridiplantae</taxon>
        <taxon>Streptophyta</taxon>
        <taxon>Embryophyta</taxon>
        <taxon>Tracheophyta</taxon>
        <taxon>Spermatophyta</taxon>
        <taxon>Magnoliopsida</taxon>
        <taxon>Liliopsida</taxon>
        <taxon>Poales</taxon>
        <taxon>Poaceae</taxon>
        <taxon>PACMAD clade</taxon>
        <taxon>Panicoideae</taxon>
        <taxon>Andropogonodae</taxon>
        <taxon>Andropogoneae</taxon>
        <taxon>Saccharinae</taxon>
        <taxon>Miscanthus</taxon>
    </lineage>
</organism>
<dbReference type="InterPro" id="IPR001810">
    <property type="entry name" value="F-box_dom"/>
</dbReference>
<dbReference type="AlphaFoldDB" id="A0A811MPK8"/>
<dbReference type="SUPFAM" id="SSF81383">
    <property type="entry name" value="F-box domain"/>
    <property type="match status" value="1"/>
</dbReference>
<keyword evidence="3" id="KW-1185">Reference proteome</keyword>
<protein>
    <recommendedName>
        <fullName evidence="1">F-box domain-containing protein</fullName>
    </recommendedName>
</protein>
<evidence type="ECO:0000313" key="2">
    <source>
        <dbReference type="EMBL" id="CAD6207683.1"/>
    </source>
</evidence>
<dbReference type="EMBL" id="CAJGYO010000001">
    <property type="protein sequence ID" value="CAD6207683.1"/>
    <property type="molecule type" value="Genomic_DNA"/>
</dbReference>
<proteinExistence type="predicted"/>
<comment type="caution">
    <text evidence="2">The sequence shown here is derived from an EMBL/GenBank/DDBJ whole genome shotgun (WGS) entry which is preliminary data.</text>
</comment>
<sequence length="460" mass="51364">MERKAYLPCSASAPCLRRCGRPPELEGTMEVLPDDVVGEILLRFPPADPASLVRAALVCKPWYPIVCGPSFRRRFMEFHRVAPLLGFLCNTSNPNARFVPTSSFRPPNADDLIAPHDCEGVVEEEVVWDWDCVALDARHGLVLLYFVVGEDQDDLLVVWNPTTAERWEIFPVPDICDCDRFEWYATVLSASTANGHLDCHDNMPFVVVRVVTQSHNQRRCLRVYSSEDASWSEQTLLPECIVDNAPTALWVLSFDLATLETSQIHLPPASKCATVLMAMEDGGGLGFARVDMDARLSLWSMEANPNGDMGWTQTRVIELEKLLPVDADSIFCSFLGFAHAVGVFFVATYDDGLFSFNLKSGRVRKLVTATSTKKPDLFFGVDPFKEQELDRRCQRELRVKSDIKTKKNPILLSLSHSEIALLGCPKLACRYLLVSGVTESLIIGDSKLKMEVEVSIVTKT</sequence>
<name>A0A811MPK8_9POAL</name>
<dbReference type="InterPro" id="IPR036047">
    <property type="entry name" value="F-box-like_dom_sf"/>
</dbReference>
<dbReference type="OrthoDB" id="693065at2759"/>
<dbReference type="Pfam" id="PF00646">
    <property type="entry name" value="F-box"/>
    <property type="match status" value="1"/>
</dbReference>
<reference evidence="2" key="1">
    <citation type="submission" date="2020-10" db="EMBL/GenBank/DDBJ databases">
        <authorList>
            <person name="Han B."/>
            <person name="Lu T."/>
            <person name="Zhao Q."/>
            <person name="Huang X."/>
            <person name="Zhao Y."/>
        </authorList>
    </citation>
    <scope>NUCLEOTIDE SEQUENCE</scope>
</reference>